<keyword evidence="1" id="KW-1133">Transmembrane helix</keyword>
<name>A0A7G9R9E9_9ACTN</name>
<sequence>MLGPLPKLYRAVVASTAVLLFAGLGAWLTLTLPLQMLTSAGAALGVAVGALAVLALLHEPSAAPSRSRPVGLRHRPH</sequence>
<evidence type="ECO:0000256" key="1">
    <source>
        <dbReference type="SAM" id="Phobius"/>
    </source>
</evidence>
<gene>
    <name evidence="2" type="ORF">H9L09_17290</name>
</gene>
<dbReference type="KEGG" id="nmes:H9L09_17290"/>
<feature type="transmembrane region" description="Helical" evidence="1">
    <location>
        <begin position="36"/>
        <end position="57"/>
    </location>
</feature>
<protein>
    <submittedName>
        <fullName evidence="2">Uncharacterized protein</fullName>
    </submittedName>
</protein>
<evidence type="ECO:0000313" key="2">
    <source>
        <dbReference type="EMBL" id="QNN52224.1"/>
    </source>
</evidence>
<keyword evidence="1" id="KW-0472">Membrane</keyword>
<organism evidence="2 3">
    <name type="scientific">Nocardioides mesophilus</name>
    <dbReference type="NCBI Taxonomy" id="433659"/>
    <lineage>
        <taxon>Bacteria</taxon>
        <taxon>Bacillati</taxon>
        <taxon>Actinomycetota</taxon>
        <taxon>Actinomycetes</taxon>
        <taxon>Propionibacteriales</taxon>
        <taxon>Nocardioidaceae</taxon>
        <taxon>Nocardioides</taxon>
    </lineage>
</organism>
<accession>A0A7G9R9E9</accession>
<dbReference type="RefSeq" id="WP_187578066.1">
    <property type="nucleotide sequence ID" value="NZ_CP060713.1"/>
</dbReference>
<dbReference type="Proteomes" id="UP000515947">
    <property type="component" value="Chromosome"/>
</dbReference>
<keyword evidence="1" id="KW-0812">Transmembrane</keyword>
<keyword evidence="3" id="KW-1185">Reference proteome</keyword>
<feature type="transmembrane region" description="Helical" evidence="1">
    <location>
        <begin position="12"/>
        <end position="30"/>
    </location>
</feature>
<proteinExistence type="predicted"/>
<dbReference type="EMBL" id="CP060713">
    <property type="protein sequence ID" value="QNN52224.1"/>
    <property type="molecule type" value="Genomic_DNA"/>
</dbReference>
<evidence type="ECO:0000313" key="3">
    <source>
        <dbReference type="Proteomes" id="UP000515947"/>
    </source>
</evidence>
<dbReference type="AlphaFoldDB" id="A0A7G9R9E9"/>
<reference evidence="2 3" key="1">
    <citation type="submission" date="2020-08" db="EMBL/GenBank/DDBJ databases">
        <title>Genome sequence of Nocardioides mesophilus KACC 16243T.</title>
        <authorList>
            <person name="Hyun D.-W."/>
            <person name="Bae J.-W."/>
        </authorList>
    </citation>
    <scope>NUCLEOTIDE SEQUENCE [LARGE SCALE GENOMIC DNA]</scope>
    <source>
        <strain evidence="2 3">KACC 16243</strain>
    </source>
</reference>